<dbReference type="Gene3D" id="3.40.50.720">
    <property type="entry name" value="NAD(P)-binding Rossmann-like Domain"/>
    <property type="match status" value="1"/>
</dbReference>
<evidence type="ECO:0000313" key="12">
    <source>
        <dbReference type="EMBL" id="VFJ99783.1"/>
    </source>
</evidence>
<dbReference type="Pfam" id="PF02153">
    <property type="entry name" value="PDH_N"/>
    <property type="match status" value="1"/>
</dbReference>
<dbReference type="Pfam" id="PF20463">
    <property type="entry name" value="PDH_C"/>
    <property type="match status" value="1"/>
</dbReference>
<accession>A0A450V0S9</accession>
<evidence type="ECO:0000256" key="3">
    <source>
        <dbReference type="ARBA" id="ARBA00012068"/>
    </source>
</evidence>
<dbReference type="PANTHER" id="PTHR21363:SF0">
    <property type="entry name" value="PREPHENATE DEHYDROGENASE [NADP(+)]"/>
    <property type="match status" value="1"/>
</dbReference>
<reference evidence="11" key="1">
    <citation type="submission" date="2019-02" db="EMBL/GenBank/DDBJ databases">
        <authorList>
            <person name="Gruber-Vodicka R. H."/>
            <person name="Seah K. B. B."/>
        </authorList>
    </citation>
    <scope>NUCLEOTIDE SEQUENCE</scope>
    <source>
        <strain evidence="13">BECK_BY7</strain>
        <strain evidence="11">BECK_M6</strain>
        <strain evidence="12">BECK_M7</strain>
    </source>
</reference>
<comment type="pathway">
    <text evidence="1">Amino-acid biosynthesis; L-tyrosine biosynthesis; (4-hydroxyphenyl)pyruvate from prephenate (NAD(+) route): step 1/1.</text>
</comment>
<comment type="catalytic activity">
    <reaction evidence="9">
        <text>prephenate + NAD(+) = 3-(4-hydroxyphenyl)pyruvate + CO2 + NADH</text>
        <dbReference type="Rhea" id="RHEA:13869"/>
        <dbReference type="ChEBI" id="CHEBI:16526"/>
        <dbReference type="ChEBI" id="CHEBI:29934"/>
        <dbReference type="ChEBI" id="CHEBI:36242"/>
        <dbReference type="ChEBI" id="CHEBI:57540"/>
        <dbReference type="ChEBI" id="CHEBI:57945"/>
        <dbReference type="EC" id="1.3.1.12"/>
    </reaction>
</comment>
<organism evidence="11">
    <name type="scientific">Candidatus Kentrum sp. LFY</name>
    <dbReference type="NCBI Taxonomy" id="2126342"/>
    <lineage>
        <taxon>Bacteria</taxon>
        <taxon>Pseudomonadati</taxon>
        <taxon>Pseudomonadota</taxon>
        <taxon>Gammaproteobacteria</taxon>
        <taxon>Candidatus Kentrum</taxon>
    </lineage>
</organism>
<gene>
    <name evidence="11" type="ORF">BECKLFY1418A_GA0070994_108111</name>
    <name evidence="12" type="ORF">BECKLFY1418B_GA0070995_11572</name>
    <name evidence="13" type="ORF">BECKLFY1418C_GA0070996_100744</name>
</gene>
<evidence type="ECO:0000256" key="9">
    <source>
        <dbReference type="ARBA" id="ARBA00049260"/>
    </source>
</evidence>
<evidence type="ECO:0000256" key="6">
    <source>
        <dbReference type="ARBA" id="ARBA00023002"/>
    </source>
</evidence>
<evidence type="ECO:0000256" key="2">
    <source>
        <dbReference type="ARBA" id="ARBA00007964"/>
    </source>
</evidence>
<proteinExistence type="inferred from homology"/>
<dbReference type="PANTHER" id="PTHR21363">
    <property type="entry name" value="PREPHENATE DEHYDROGENASE"/>
    <property type="match status" value="1"/>
</dbReference>
<dbReference type="EMBL" id="CAADFH010000081">
    <property type="protein sequence ID" value="VFJ98325.1"/>
    <property type="molecule type" value="Genomic_DNA"/>
</dbReference>
<dbReference type="SUPFAM" id="SSF48179">
    <property type="entry name" value="6-phosphogluconate dehydrogenase C-terminal domain-like"/>
    <property type="match status" value="1"/>
</dbReference>
<keyword evidence="6" id="KW-0560">Oxidoreductase</keyword>
<dbReference type="Gene3D" id="1.10.3660.10">
    <property type="entry name" value="6-phosphogluconate dehydrogenase C-terminal like domain"/>
    <property type="match status" value="1"/>
</dbReference>
<keyword evidence="7" id="KW-0520">NAD</keyword>
<feature type="domain" description="Prephenate/arogenate dehydrogenase" evidence="10">
    <location>
        <begin position="9"/>
        <end position="291"/>
    </location>
</feature>
<keyword evidence="5" id="KW-0028">Amino-acid biosynthesis</keyword>
<evidence type="ECO:0000256" key="4">
    <source>
        <dbReference type="ARBA" id="ARBA00022498"/>
    </source>
</evidence>
<evidence type="ECO:0000256" key="5">
    <source>
        <dbReference type="ARBA" id="ARBA00022605"/>
    </source>
</evidence>
<evidence type="ECO:0000313" key="11">
    <source>
        <dbReference type="EMBL" id="VFJ98325.1"/>
    </source>
</evidence>
<dbReference type="InterPro" id="IPR008927">
    <property type="entry name" value="6-PGluconate_DH-like_C_sf"/>
</dbReference>
<evidence type="ECO:0000256" key="1">
    <source>
        <dbReference type="ARBA" id="ARBA00005067"/>
    </source>
</evidence>
<evidence type="ECO:0000256" key="7">
    <source>
        <dbReference type="ARBA" id="ARBA00023027"/>
    </source>
</evidence>
<name>A0A450V0S9_9GAMM</name>
<dbReference type="GO" id="GO:0006571">
    <property type="term" value="P:tyrosine biosynthetic process"/>
    <property type="evidence" value="ECO:0007669"/>
    <property type="project" value="UniProtKB-KW"/>
</dbReference>
<dbReference type="GO" id="GO:0004665">
    <property type="term" value="F:prephenate dehydrogenase (NADP+) activity"/>
    <property type="evidence" value="ECO:0007669"/>
    <property type="project" value="InterPro"/>
</dbReference>
<evidence type="ECO:0000259" key="10">
    <source>
        <dbReference type="PROSITE" id="PS51176"/>
    </source>
</evidence>
<keyword evidence="8" id="KW-0057">Aromatic amino acid biosynthesis</keyword>
<dbReference type="PROSITE" id="PS51176">
    <property type="entry name" value="PDH_ADH"/>
    <property type="match status" value="1"/>
</dbReference>
<dbReference type="EMBL" id="CAADFF010000157">
    <property type="protein sequence ID" value="VFJ99783.1"/>
    <property type="molecule type" value="Genomic_DNA"/>
</dbReference>
<dbReference type="SUPFAM" id="SSF51735">
    <property type="entry name" value="NAD(P)-binding Rossmann-fold domains"/>
    <property type="match status" value="1"/>
</dbReference>
<dbReference type="AlphaFoldDB" id="A0A450V0S9"/>
<dbReference type="FunFam" id="1.10.3660.10:FF:000003">
    <property type="entry name" value="Prephenate dehydrogenase"/>
    <property type="match status" value="1"/>
</dbReference>
<dbReference type="GO" id="GO:0008977">
    <property type="term" value="F:prephenate dehydrogenase (NAD+) activity"/>
    <property type="evidence" value="ECO:0007669"/>
    <property type="project" value="UniProtKB-EC"/>
</dbReference>
<dbReference type="InterPro" id="IPR036291">
    <property type="entry name" value="NAD(P)-bd_dom_sf"/>
</dbReference>
<dbReference type="InterPro" id="IPR003099">
    <property type="entry name" value="Prephen_DH"/>
</dbReference>
<comment type="similarity">
    <text evidence="2">Belongs to the prephenate/arogenate dehydrogenase family.</text>
</comment>
<protein>
    <recommendedName>
        <fullName evidence="3">prephenate dehydrogenase</fullName>
        <ecNumber evidence="3">1.3.1.12</ecNumber>
    </recommendedName>
</protein>
<dbReference type="InterPro" id="IPR046826">
    <property type="entry name" value="PDH_N"/>
</dbReference>
<evidence type="ECO:0000256" key="8">
    <source>
        <dbReference type="ARBA" id="ARBA00023141"/>
    </source>
</evidence>
<evidence type="ECO:0000313" key="13">
    <source>
        <dbReference type="EMBL" id="VFK14309.1"/>
    </source>
</evidence>
<keyword evidence="4" id="KW-0827">Tyrosine biosynthesis</keyword>
<dbReference type="FunFam" id="3.40.50.720:FF:000208">
    <property type="entry name" value="Prephenate dehydrogenase"/>
    <property type="match status" value="1"/>
</dbReference>
<dbReference type="EMBL" id="CAADFN010000007">
    <property type="protein sequence ID" value="VFK14309.1"/>
    <property type="molecule type" value="Genomic_DNA"/>
</dbReference>
<dbReference type="EC" id="1.3.1.12" evidence="3"/>
<dbReference type="GO" id="GO:0070403">
    <property type="term" value="F:NAD+ binding"/>
    <property type="evidence" value="ECO:0007669"/>
    <property type="project" value="InterPro"/>
</dbReference>
<dbReference type="InterPro" id="IPR046825">
    <property type="entry name" value="PDH_C"/>
</dbReference>
<dbReference type="InterPro" id="IPR050812">
    <property type="entry name" value="Preph/Arog_dehydrog"/>
</dbReference>
<sequence length="291" mass="31224">MTSVGMKIHRLCIIGVGAIGGSLARALRDADACGHIVGCSRRQRNLEKALALGVIDSFETDVTKAISGADMIVVTVPLGAMGTVFRAMVGRTAPNAVITDGGSAKRSILAAAQAAFGKIPQNLVPAHPIAGTEKSGVEASRSSLFQGRRVVITPVADTDPSAMARVRAMWQTAGADVTEMDAEHHDKILAATSHLPHVLAYTFVDVLRGMDKDAGFLRYAAGGFRDFSRIASSDPQMWADICLANTDAIIAILERFDAQLQFITNAIRRREEETIKALFSRAMEYRDGWDP</sequence>